<comment type="caution">
    <text evidence="2">The sequence shown here is derived from an EMBL/GenBank/DDBJ whole genome shotgun (WGS) entry which is preliminary data.</text>
</comment>
<accession>A0A5B7JTB6</accession>
<gene>
    <name evidence="2" type="ORF">E2C01_096750</name>
</gene>
<dbReference type="AlphaFoldDB" id="A0A5B7JTB6"/>
<organism evidence="2 3">
    <name type="scientific">Portunus trituberculatus</name>
    <name type="common">Swimming crab</name>
    <name type="synonym">Neptunus trituberculatus</name>
    <dbReference type="NCBI Taxonomy" id="210409"/>
    <lineage>
        <taxon>Eukaryota</taxon>
        <taxon>Metazoa</taxon>
        <taxon>Ecdysozoa</taxon>
        <taxon>Arthropoda</taxon>
        <taxon>Crustacea</taxon>
        <taxon>Multicrustacea</taxon>
        <taxon>Malacostraca</taxon>
        <taxon>Eumalacostraca</taxon>
        <taxon>Eucarida</taxon>
        <taxon>Decapoda</taxon>
        <taxon>Pleocyemata</taxon>
        <taxon>Brachyura</taxon>
        <taxon>Eubrachyura</taxon>
        <taxon>Portunoidea</taxon>
        <taxon>Portunidae</taxon>
        <taxon>Portuninae</taxon>
        <taxon>Portunus</taxon>
    </lineage>
</organism>
<feature type="compositionally biased region" description="Polar residues" evidence="1">
    <location>
        <begin position="8"/>
        <end position="19"/>
    </location>
</feature>
<proteinExistence type="predicted"/>
<feature type="region of interest" description="Disordered" evidence="1">
    <location>
        <begin position="1"/>
        <end position="47"/>
    </location>
</feature>
<protein>
    <submittedName>
        <fullName evidence="2">Uncharacterized protein</fullName>
    </submittedName>
</protein>
<dbReference type="Proteomes" id="UP000324222">
    <property type="component" value="Unassembled WGS sequence"/>
</dbReference>
<reference evidence="2 3" key="1">
    <citation type="submission" date="2019-05" db="EMBL/GenBank/DDBJ databases">
        <title>Another draft genome of Portunus trituberculatus and its Hox gene families provides insights of decapod evolution.</title>
        <authorList>
            <person name="Jeong J.-H."/>
            <person name="Song I."/>
            <person name="Kim S."/>
            <person name="Choi T."/>
            <person name="Kim D."/>
            <person name="Ryu S."/>
            <person name="Kim W."/>
        </authorList>
    </citation>
    <scope>NUCLEOTIDE SEQUENCE [LARGE SCALE GENOMIC DNA]</scope>
    <source>
        <tissue evidence="2">Muscle</tissue>
    </source>
</reference>
<keyword evidence="3" id="KW-1185">Reference proteome</keyword>
<dbReference type="EMBL" id="VSRR010126255">
    <property type="protein sequence ID" value="MPD01232.1"/>
    <property type="molecule type" value="Genomic_DNA"/>
</dbReference>
<evidence type="ECO:0000256" key="1">
    <source>
        <dbReference type="SAM" id="MobiDB-lite"/>
    </source>
</evidence>
<name>A0A5B7JTB6_PORTR</name>
<evidence type="ECO:0000313" key="3">
    <source>
        <dbReference type="Proteomes" id="UP000324222"/>
    </source>
</evidence>
<evidence type="ECO:0000313" key="2">
    <source>
        <dbReference type="EMBL" id="MPD01232.1"/>
    </source>
</evidence>
<sequence length="61" mass="6311">MPHRNAEGTATTSAASLSRYSGRGGGVAAPSPLPAPHPRTLLAHPPDAPQHFMELINVPFG</sequence>